<proteinExistence type="predicted"/>
<feature type="compositionally biased region" description="Polar residues" evidence="1">
    <location>
        <begin position="68"/>
        <end position="83"/>
    </location>
</feature>
<evidence type="ECO:0000256" key="1">
    <source>
        <dbReference type="SAM" id="MobiDB-lite"/>
    </source>
</evidence>
<protein>
    <submittedName>
        <fullName evidence="2">Uncharacterized protein</fullName>
    </submittedName>
</protein>
<gene>
    <name evidence="2" type="ORF">T10_96</name>
</gene>
<dbReference type="EMBL" id="JYDO01000025">
    <property type="protein sequence ID" value="KRZ76793.1"/>
    <property type="molecule type" value="Genomic_DNA"/>
</dbReference>
<comment type="caution">
    <text evidence="2">The sequence shown here is derived from an EMBL/GenBank/DDBJ whole genome shotgun (WGS) entry which is preliminary data.</text>
</comment>
<dbReference type="AlphaFoldDB" id="A0A0V1MYG5"/>
<sequence>MDQLLVCRTKRLAVKKAKHCSGRRHFGKSVLMYLLAVMQMFIKQKVPKNASECDELNAEPKPPHSPRFSESLQLDHSSGSQTFLGCDPL</sequence>
<dbReference type="Proteomes" id="UP000054843">
    <property type="component" value="Unassembled WGS sequence"/>
</dbReference>
<feature type="region of interest" description="Disordered" evidence="1">
    <location>
        <begin position="52"/>
        <end position="89"/>
    </location>
</feature>
<name>A0A0V1MYG5_9BILA</name>
<organism evidence="2 3">
    <name type="scientific">Trichinella papuae</name>
    <dbReference type="NCBI Taxonomy" id="268474"/>
    <lineage>
        <taxon>Eukaryota</taxon>
        <taxon>Metazoa</taxon>
        <taxon>Ecdysozoa</taxon>
        <taxon>Nematoda</taxon>
        <taxon>Enoplea</taxon>
        <taxon>Dorylaimia</taxon>
        <taxon>Trichinellida</taxon>
        <taxon>Trichinellidae</taxon>
        <taxon>Trichinella</taxon>
    </lineage>
</organism>
<evidence type="ECO:0000313" key="2">
    <source>
        <dbReference type="EMBL" id="KRZ76793.1"/>
    </source>
</evidence>
<accession>A0A0V1MYG5</accession>
<reference evidence="2 3" key="1">
    <citation type="submission" date="2015-01" db="EMBL/GenBank/DDBJ databases">
        <title>Evolution of Trichinella species and genotypes.</title>
        <authorList>
            <person name="Korhonen P.K."/>
            <person name="Edoardo P."/>
            <person name="Giuseppe L.R."/>
            <person name="Gasser R.B."/>
        </authorList>
    </citation>
    <scope>NUCLEOTIDE SEQUENCE [LARGE SCALE GENOMIC DNA]</scope>
    <source>
        <strain evidence="2">ISS1980</strain>
    </source>
</reference>
<evidence type="ECO:0000313" key="3">
    <source>
        <dbReference type="Proteomes" id="UP000054843"/>
    </source>
</evidence>
<keyword evidence="3" id="KW-1185">Reference proteome</keyword>